<organism evidence="3 4">
    <name type="scientific">Patella caerulea</name>
    <name type="common">Rayed Mediterranean limpet</name>
    <dbReference type="NCBI Taxonomy" id="87958"/>
    <lineage>
        <taxon>Eukaryota</taxon>
        <taxon>Metazoa</taxon>
        <taxon>Spiralia</taxon>
        <taxon>Lophotrochozoa</taxon>
        <taxon>Mollusca</taxon>
        <taxon>Gastropoda</taxon>
        <taxon>Patellogastropoda</taxon>
        <taxon>Patelloidea</taxon>
        <taxon>Patellidae</taxon>
        <taxon>Patella</taxon>
    </lineage>
</organism>
<keyword evidence="2" id="KW-0472">Membrane</keyword>
<dbReference type="PANTHER" id="PTHR40743:SF1">
    <property type="entry name" value="POSSIBLE GLYCOSYLTRANSFERASE"/>
    <property type="match status" value="1"/>
</dbReference>
<accession>A0AAN8GFQ5</accession>
<evidence type="ECO:0000313" key="3">
    <source>
        <dbReference type="EMBL" id="KAK6165464.1"/>
    </source>
</evidence>
<keyword evidence="4" id="KW-1185">Reference proteome</keyword>
<evidence type="ECO:0000256" key="2">
    <source>
        <dbReference type="SAM" id="Phobius"/>
    </source>
</evidence>
<sequence length="306" mass="34758">MVSKAAFSKPLLILTTVLFLVFIYLMFQPVPNLQKSTLFQTAPTLQTLPISTAGGNVLMLLDVVITFPLLTDPVIMNSSSYSKYPREKMEERLAEYITSLDRTLSHPYVSNVHFLYDQPQIISYIKTHVTTNQNKLLFHKVNDSTLSNAAYEFVFSNLNGRLVMVNQADVYPGHGLDLITKDVMVTNKLMYALTRHGRMERECDMRPGTTCTDKGYIGSHDTYIFVPQGEFPPAAWNALNHHSFVLGIDNVLIWTFENILKYKVLNPCKVITMFHYHCSGVRPTARSKRINNKSNSGKSRPTENLK</sequence>
<comment type="caution">
    <text evidence="3">The sequence shown here is derived from an EMBL/GenBank/DDBJ whole genome shotgun (WGS) entry which is preliminary data.</text>
</comment>
<reference evidence="3 4" key="1">
    <citation type="submission" date="2024-01" db="EMBL/GenBank/DDBJ databases">
        <title>The genome of the rayed Mediterranean limpet Patella caerulea (Linnaeus, 1758).</title>
        <authorList>
            <person name="Anh-Thu Weber A."/>
            <person name="Halstead-Nussloch G."/>
        </authorList>
    </citation>
    <scope>NUCLEOTIDE SEQUENCE [LARGE SCALE GENOMIC DNA]</scope>
    <source>
        <strain evidence="3">AATW-2023a</strain>
        <tissue evidence="3">Whole specimen</tissue>
    </source>
</reference>
<dbReference type="AlphaFoldDB" id="A0AAN8GFQ5"/>
<dbReference type="EMBL" id="JAZGQO010000021">
    <property type="protein sequence ID" value="KAK6165464.1"/>
    <property type="molecule type" value="Genomic_DNA"/>
</dbReference>
<proteinExistence type="predicted"/>
<evidence type="ECO:0000256" key="1">
    <source>
        <dbReference type="SAM" id="MobiDB-lite"/>
    </source>
</evidence>
<feature type="transmembrane region" description="Helical" evidence="2">
    <location>
        <begin position="12"/>
        <end position="30"/>
    </location>
</feature>
<gene>
    <name evidence="3" type="ORF">SNE40_022388</name>
</gene>
<evidence type="ECO:0000313" key="4">
    <source>
        <dbReference type="Proteomes" id="UP001347796"/>
    </source>
</evidence>
<protein>
    <submittedName>
        <fullName evidence="3">Uncharacterized protein</fullName>
    </submittedName>
</protein>
<dbReference type="PANTHER" id="PTHR40743">
    <property type="entry name" value="NUCLEOTIDE-DIPHOSPHO-SUGAR TRANSFERASE CONTAINING PROTEIN"/>
    <property type="match status" value="1"/>
</dbReference>
<feature type="region of interest" description="Disordered" evidence="1">
    <location>
        <begin position="286"/>
        <end position="306"/>
    </location>
</feature>
<name>A0AAN8GFQ5_PATCE</name>
<keyword evidence="2" id="KW-0812">Transmembrane</keyword>
<keyword evidence="2" id="KW-1133">Transmembrane helix</keyword>
<dbReference type="Proteomes" id="UP001347796">
    <property type="component" value="Unassembled WGS sequence"/>
</dbReference>